<dbReference type="InterPro" id="IPR000086">
    <property type="entry name" value="NUDIX_hydrolase_dom"/>
</dbReference>
<evidence type="ECO:0000256" key="1">
    <source>
        <dbReference type="ARBA" id="ARBA00001946"/>
    </source>
</evidence>
<gene>
    <name evidence="5" type="ORF">SAMN05443638_12432</name>
</gene>
<evidence type="ECO:0000259" key="4">
    <source>
        <dbReference type="PROSITE" id="PS51462"/>
    </source>
</evidence>
<dbReference type="GO" id="GO:0016787">
    <property type="term" value="F:hydrolase activity"/>
    <property type="evidence" value="ECO:0007669"/>
    <property type="project" value="UniProtKB-KW"/>
</dbReference>
<dbReference type="SUPFAM" id="SSF55811">
    <property type="entry name" value="Nudix"/>
    <property type="match status" value="1"/>
</dbReference>
<dbReference type="STRING" id="1533.SAMN05443638_12432"/>
<dbReference type="PANTHER" id="PTHR43046">
    <property type="entry name" value="GDP-MANNOSE MANNOSYL HYDROLASE"/>
    <property type="match status" value="1"/>
</dbReference>
<proteinExistence type="inferred from homology"/>
<dbReference type="PRINTS" id="PR00502">
    <property type="entry name" value="NUDIXFAMILY"/>
</dbReference>
<keyword evidence="6" id="KW-1185">Reference proteome</keyword>
<dbReference type="AlphaFoldDB" id="A0A1M4Y6X7"/>
<dbReference type="Gene3D" id="3.90.79.10">
    <property type="entry name" value="Nucleoside Triphosphate Pyrophosphohydrolase"/>
    <property type="match status" value="1"/>
</dbReference>
<evidence type="ECO:0000313" key="5">
    <source>
        <dbReference type="EMBL" id="SHF01376.1"/>
    </source>
</evidence>
<dbReference type="PROSITE" id="PS51462">
    <property type="entry name" value="NUDIX"/>
    <property type="match status" value="1"/>
</dbReference>
<dbReference type="InterPro" id="IPR015797">
    <property type="entry name" value="NUDIX_hydrolase-like_dom_sf"/>
</dbReference>
<dbReference type="RefSeq" id="WP_072897085.1">
    <property type="nucleotide sequence ID" value="NZ_FQVM01000024.1"/>
</dbReference>
<comment type="cofactor">
    <cofactor evidence="1">
        <name>Mg(2+)</name>
        <dbReference type="ChEBI" id="CHEBI:18420"/>
    </cofactor>
</comment>
<comment type="similarity">
    <text evidence="3">Belongs to the Nudix hydrolase family.</text>
</comment>
<name>A0A1M4Y6X7_9CLOT</name>
<accession>A0A1M4Y6X7</accession>
<evidence type="ECO:0000313" key="6">
    <source>
        <dbReference type="Proteomes" id="UP000184035"/>
    </source>
</evidence>
<dbReference type="OrthoDB" id="9787476at2"/>
<sequence>MANYIMSLRKYVGNSPIIQCGACVFIEKDNKVLLQRRVDNDAWGVPGGALELGESLEEAAVREVREETGLIIDKEDLKLFKTFSGKELHHIYPNGDEVYNVATAFTTKVFKGEFKYQKEETKDLKFFGKDEIPENLNPPDIIMINSFFNISNNLK</sequence>
<dbReference type="EMBL" id="FQVM01000024">
    <property type="protein sequence ID" value="SHF01376.1"/>
    <property type="molecule type" value="Genomic_DNA"/>
</dbReference>
<dbReference type="Pfam" id="PF00293">
    <property type="entry name" value="NUDIX"/>
    <property type="match status" value="1"/>
</dbReference>
<feature type="domain" description="Nudix hydrolase" evidence="4">
    <location>
        <begin position="15"/>
        <end position="149"/>
    </location>
</feature>
<dbReference type="PANTHER" id="PTHR43046:SF2">
    <property type="entry name" value="8-OXO-DGTP DIPHOSPHATASE-RELATED"/>
    <property type="match status" value="1"/>
</dbReference>
<dbReference type="Proteomes" id="UP000184035">
    <property type="component" value="Unassembled WGS sequence"/>
</dbReference>
<dbReference type="PROSITE" id="PS00893">
    <property type="entry name" value="NUDIX_BOX"/>
    <property type="match status" value="1"/>
</dbReference>
<dbReference type="CDD" id="cd04677">
    <property type="entry name" value="NUDIX_Hydrolase"/>
    <property type="match status" value="1"/>
</dbReference>
<organism evidence="5 6">
    <name type="scientific">Clostridium fallax</name>
    <dbReference type="NCBI Taxonomy" id="1533"/>
    <lineage>
        <taxon>Bacteria</taxon>
        <taxon>Bacillati</taxon>
        <taxon>Bacillota</taxon>
        <taxon>Clostridia</taxon>
        <taxon>Eubacteriales</taxon>
        <taxon>Clostridiaceae</taxon>
        <taxon>Clostridium</taxon>
    </lineage>
</organism>
<evidence type="ECO:0000256" key="3">
    <source>
        <dbReference type="RuleBase" id="RU003476"/>
    </source>
</evidence>
<dbReference type="InterPro" id="IPR020084">
    <property type="entry name" value="NUDIX_hydrolase_CS"/>
</dbReference>
<dbReference type="InterPro" id="IPR020476">
    <property type="entry name" value="Nudix_hydrolase"/>
</dbReference>
<reference evidence="5 6" key="1">
    <citation type="submission" date="2016-11" db="EMBL/GenBank/DDBJ databases">
        <authorList>
            <person name="Jaros S."/>
            <person name="Januszkiewicz K."/>
            <person name="Wedrychowicz H."/>
        </authorList>
    </citation>
    <scope>NUCLEOTIDE SEQUENCE [LARGE SCALE GENOMIC DNA]</scope>
    <source>
        <strain evidence="5 6">DSM 2631</strain>
    </source>
</reference>
<protein>
    <submittedName>
        <fullName evidence="5">ADP-ribose pyrophosphatase YjhB, NUDIX family</fullName>
    </submittedName>
</protein>
<keyword evidence="2 3" id="KW-0378">Hydrolase</keyword>
<evidence type="ECO:0000256" key="2">
    <source>
        <dbReference type="ARBA" id="ARBA00022801"/>
    </source>
</evidence>